<feature type="domain" description="ATP-dependent DNA ligase family profile" evidence="24">
    <location>
        <begin position="590"/>
        <end position="715"/>
    </location>
</feature>
<organism evidence="25 26">
    <name type="scientific">Microlunatus panaciterrae</name>
    <dbReference type="NCBI Taxonomy" id="400768"/>
    <lineage>
        <taxon>Bacteria</taxon>
        <taxon>Bacillati</taxon>
        <taxon>Actinomycetota</taxon>
        <taxon>Actinomycetes</taxon>
        <taxon>Propionibacteriales</taxon>
        <taxon>Propionibacteriaceae</taxon>
        <taxon>Microlunatus</taxon>
    </lineage>
</organism>
<dbReference type="InterPro" id="IPR014145">
    <property type="entry name" value="LigD_pol_dom"/>
</dbReference>
<keyword evidence="5" id="KW-0548">Nucleotidyltransferase</keyword>
<name>A0ABS2RF62_9ACTN</name>
<comment type="similarity">
    <text evidence="22">In the N-terminal section; belongs to the LigD polymerase family.</text>
</comment>
<evidence type="ECO:0000256" key="13">
    <source>
        <dbReference type="ARBA" id="ARBA00022932"/>
    </source>
</evidence>
<evidence type="ECO:0000256" key="11">
    <source>
        <dbReference type="ARBA" id="ARBA00022839"/>
    </source>
</evidence>
<keyword evidence="7" id="KW-0479">Metal-binding</keyword>
<dbReference type="Gene3D" id="3.30.470.30">
    <property type="entry name" value="DNA ligase/mRNA capping enzyme"/>
    <property type="match status" value="1"/>
</dbReference>
<evidence type="ECO:0000256" key="5">
    <source>
        <dbReference type="ARBA" id="ARBA00022695"/>
    </source>
</evidence>
<dbReference type="InterPro" id="IPR033649">
    <property type="entry name" value="MtLigD_Pol-like"/>
</dbReference>
<evidence type="ECO:0000256" key="3">
    <source>
        <dbReference type="ARBA" id="ARBA00022598"/>
    </source>
</evidence>
<dbReference type="Gene3D" id="2.40.50.140">
    <property type="entry name" value="Nucleic acid-binding proteins"/>
    <property type="match status" value="1"/>
</dbReference>
<dbReference type="GO" id="GO:0003910">
    <property type="term" value="F:DNA ligase (ATP) activity"/>
    <property type="evidence" value="ECO:0007669"/>
    <property type="project" value="UniProtKB-EC"/>
</dbReference>
<evidence type="ECO:0000256" key="21">
    <source>
        <dbReference type="ARBA" id="ARBA00049981"/>
    </source>
</evidence>
<dbReference type="CDD" id="cd07906">
    <property type="entry name" value="Adenylation_DNA_ligase_LigD_LigC"/>
    <property type="match status" value="1"/>
</dbReference>
<feature type="compositionally biased region" description="Basic and acidic residues" evidence="23">
    <location>
        <begin position="302"/>
        <end position="322"/>
    </location>
</feature>
<dbReference type="CDD" id="cd04863">
    <property type="entry name" value="MtLigD_Pol_like"/>
    <property type="match status" value="1"/>
</dbReference>
<evidence type="ECO:0000256" key="16">
    <source>
        <dbReference type="ARBA" id="ARBA00023204"/>
    </source>
</evidence>
<evidence type="ECO:0000256" key="6">
    <source>
        <dbReference type="ARBA" id="ARBA00022722"/>
    </source>
</evidence>
<comment type="similarity">
    <text evidence="21">In the C-terminal section; belongs to the ATP-dependent DNA ligase family.</text>
</comment>
<gene>
    <name evidence="25" type="ORF">JOE57_000559</name>
</gene>
<dbReference type="Pfam" id="PF13298">
    <property type="entry name" value="LigD_N"/>
    <property type="match status" value="1"/>
</dbReference>
<feature type="region of interest" description="Disordered" evidence="23">
    <location>
        <begin position="295"/>
        <end position="335"/>
    </location>
</feature>
<keyword evidence="11" id="KW-0269">Exonuclease</keyword>
<dbReference type="EMBL" id="JAFBCF010000001">
    <property type="protein sequence ID" value="MBM7797638.1"/>
    <property type="molecule type" value="Genomic_DNA"/>
</dbReference>
<comment type="catalytic activity">
    <reaction evidence="20">
        <text>ATP + (deoxyribonucleotide)n-3'-hydroxyl + 5'-phospho-(deoxyribonucleotide)m = (deoxyribonucleotide)n+m + AMP + diphosphate.</text>
        <dbReference type="EC" id="6.5.1.1"/>
    </reaction>
</comment>
<keyword evidence="4" id="KW-0808">Transferase</keyword>
<dbReference type="PROSITE" id="PS50160">
    <property type="entry name" value="DNA_LIGASE_A3"/>
    <property type="match status" value="1"/>
</dbReference>
<dbReference type="InterPro" id="IPR052171">
    <property type="entry name" value="NHEJ_LigD"/>
</dbReference>
<dbReference type="CDD" id="cd07971">
    <property type="entry name" value="OBF_DNA_ligase_LigD"/>
    <property type="match status" value="1"/>
</dbReference>
<evidence type="ECO:0000256" key="19">
    <source>
        <dbReference type="ARBA" id="ARBA00029943"/>
    </source>
</evidence>
<keyword evidence="16" id="KW-0234">DNA repair</keyword>
<feature type="region of interest" description="Disordered" evidence="23">
    <location>
        <begin position="786"/>
        <end position="805"/>
    </location>
</feature>
<protein>
    <recommendedName>
        <fullName evidence="2">DNA ligase (ATP)</fullName>
        <ecNumber evidence="2">6.5.1.1</ecNumber>
    </recommendedName>
    <alternativeName>
        <fullName evidence="19">NHEJ DNA polymerase</fullName>
    </alternativeName>
</protein>
<evidence type="ECO:0000256" key="23">
    <source>
        <dbReference type="SAM" id="MobiDB-lite"/>
    </source>
</evidence>
<dbReference type="RefSeq" id="WP_204916292.1">
    <property type="nucleotide sequence ID" value="NZ_BAAAQP010000011.1"/>
</dbReference>
<keyword evidence="18" id="KW-0511">Multifunctional enzyme</keyword>
<dbReference type="Pfam" id="PF04679">
    <property type="entry name" value="DNA_ligase_A_C"/>
    <property type="match status" value="1"/>
</dbReference>
<dbReference type="Pfam" id="PF21686">
    <property type="entry name" value="LigD_Prim-Pol"/>
    <property type="match status" value="1"/>
</dbReference>
<evidence type="ECO:0000256" key="12">
    <source>
        <dbReference type="ARBA" id="ARBA00022840"/>
    </source>
</evidence>
<evidence type="ECO:0000256" key="1">
    <source>
        <dbReference type="ARBA" id="ARBA00001936"/>
    </source>
</evidence>
<evidence type="ECO:0000256" key="7">
    <source>
        <dbReference type="ARBA" id="ARBA00022723"/>
    </source>
</evidence>
<keyword evidence="3 25" id="KW-0436">Ligase</keyword>
<keyword evidence="13" id="KW-0239">DNA-directed DNA polymerase</keyword>
<dbReference type="Gene3D" id="3.30.1490.70">
    <property type="match status" value="1"/>
</dbReference>
<evidence type="ECO:0000256" key="18">
    <source>
        <dbReference type="ARBA" id="ARBA00023268"/>
    </source>
</evidence>
<accession>A0ABS2RF62</accession>
<evidence type="ECO:0000256" key="22">
    <source>
        <dbReference type="ARBA" id="ARBA00049990"/>
    </source>
</evidence>
<comment type="caution">
    <text evidence="25">The sequence shown here is derived from an EMBL/GenBank/DDBJ whole genome shotgun (WGS) entry which is preliminary data.</text>
</comment>
<dbReference type="PANTHER" id="PTHR42705">
    <property type="entry name" value="BIFUNCTIONAL NON-HOMOLOGOUS END JOINING PROTEIN LIGD"/>
    <property type="match status" value="1"/>
</dbReference>
<evidence type="ECO:0000256" key="15">
    <source>
        <dbReference type="ARBA" id="ARBA00023172"/>
    </source>
</evidence>
<dbReference type="NCBIfam" id="TIGR02778">
    <property type="entry name" value="ligD_pol"/>
    <property type="match status" value="1"/>
</dbReference>
<proteinExistence type="inferred from homology"/>
<dbReference type="NCBIfam" id="TIGR02777">
    <property type="entry name" value="LigD_PE_dom"/>
    <property type="match status" value="1"/>
</dbReference>
<dbReference type="NCBIfam" id="NF007210">
    <property type="entry name" value="PRK09632.1"/>
    <property type="match status" value="1"/>
</dbReference>
<keyword evidence="10" id="KW-0378">Hydrolase</keyword>
<dbReference type="EC" id="6.5.1.1" evidence="2"/>
<dbReference type="PANTHER" id="PTHR42705:SF2">
    <property type="entry name" value="BIFUNCTIONAL NON-HOMOLOGOUS END JOINING PROTEIN LIGD"/>
    <property type="match status" value="1"/>
</dbReference>
<dbReference type="InterPro" id="IPR012310">
    <property type="entry name" value="DNA_ligase_ATP-dep_cent"/>
</dbReference>
<evidence type="ECO:0000256" key="10">
    <source>
        <dbReference type="ARBA" id="ARBA00022801"/>
    </source>
</evidence>
<evidence type="ECO:0000256" key="9">
    <source>
        <dbReference type="ARBA" id="ARBA00022763"/>
    </source>
</evidence>
<keyword evidence="6" id="KW-0540">Nuclease</keyword>
<evidence type="ECO:0000256" key="4">
    <source>
        <dbReference type="ARBA" id="ARBA00022679"/>
    </source>
</evidence>
<evidence type="ECO:0000313" key="25">
    <source>
        <dbReference type="EMBL" id="MBM7797638.1"/>
    </source>
</evidence>
<keyword evidence="14" id="KW-0238">DNA-binding</keyword>
<reference evidence="25 26" key="1">
    <citation type="submission" date="2021-01" db="EMBL/GenBank/DDBJ databases">
        <title>Sequencing the genomes of 1000 actinobacteria strains.</title>
        <authorList>
            <person name="Klenk H.-P."/>
        </authorList>
    </citation>
    <scope>NUCLEOTIDE SEQUENCE [LARGE SCALE GENOMIC DNA]</scope>
    <source>
        <strain evidence="25 26">DSM 18662</strain>
    </source>
</reference>
<keyword evidence="26" id="KW-1185">Reference proteome</keyword>
<dbReference type="Gene3D" id="3.90.920.10">
    <property type="entry name" value="DNA primase, PRIM domain"/>
    <property type="match status" value="1"/>
</dbReference>
<keyword evidence="8" id="KW-0547">Nucleotide-binding</keyword>
<comment type="cofactor">
    <cofactor evidence="1">
        <name>Mn(2+)</name>
        <dbReference type="ChEBI" id="CHEBI:29035"/>
    </cofactor>
</comment>
<dbReference type="Proteomes" id="UP000704762">
    <property type="component" value="Unassembled WGS sequence"/>
</dbReference>
<dbReference type="NCBIfam" id="TIGR02779">
    <property type="entry name" value="NHEJ_ligase_lig"/>
    <property type="match status" value="1"/>
</dbReference>
<dbReference type="Pfam" id="PF01068">
    <property type="entry name" value="DNA_ligase_A_M"/>
    <property type="match status" value="1"/>
</dbReference>
<evidence type="ECO:0000313" key="26">
    <source>
        <dbReference type="Proteomes" id="UP000704762"/>
    </source>
</evidence>
<feature type="compositionally biased region" description="Basic and acidic residues" evidence="23">
    <location>
        <begin position="792"/>
        <end position="805"/>
    </location>
</feature>
<dbReference type="InterPro" id="IPR014144">
    <property type="entry name" value="LigD_PE_domain"/>
</dbReference>
<dbReference type="InterPro" id="IPR014146">
    <property type="entry name" value="LigD_ligase_dom"/>
</dbReference>
<dbReference type="SUPFAM" id="SSF56091">
    <property type="entry name" value="DNA ligase/mRNA capping enzyme, catalytic domain"/>
    <property type="match status" value="1"/>
</dbReference>
<sequence>MARPAETQSVSIGGRRLKISNLDKVLYPATGTTKAEVISYYVEIAPAMLKYTQGRLATRKRWPNGVGTEDHPGQVFFQKDLGAGVPDWVPRQAVQHSDREVVYPLVADVATLTWFAQLAALEIHVPQWRMGADGEPQAPDRLVLDLDPGEGVGLSLCVQVAQLARELLRGMGLEPFPVTSGSKGLHLYAALDGHRGATEAAAVAREIARALEADHPDLVVSDMKKTLRAGKVLVDWSQNNGAKTTIAPYSLRGTERPRVAAPRSWEELSAPEFGQLELSEVLERYRSRGDLLAGLAPSEDEHEGRPEADRLSAYRSKRDAAKTPEPVPHHHQTSEHGELFVIQEHHARRLHWDLRLERNGVLASWALPKGVPTDSAQNHLAVQTEDHPLEYATFQGVIPRGEYGAGEMSIWDAGRYDLHKWREGREVIVTLHGRDGGGLGGPTKVALIHTGGGSRPENHWLIHLMQEDQEPAPVPTQPSRRSTTEIDYAPMLATLGSVDDIREADAWAYEMKWDGIRVLCRIDGSNVTLQSRNGHDVTPSYPELVPSLAELPVDRAVLDGEIVALDAQGRPDFGRLQRRMNVSKPTEVEQGRRSTPVHLMIFDILELNGQTLLSMPYEQRRSLLAEVVPAAGRARIQAPPAFDGDLEAAMATSKTLGLEGVVAKRRGSRYLPGRRADSWVKIKHHRAQEVVVGGWREGQGRRGGGVGSLLLGIFDAGALKYVGGVGTGFSADELAEIGKRLRPLERKTTPFTDIPAAESRQAHWVTPKLVAEVEFSEWTSAGRLRHPSWRGWRPDKEAADVHREE</sequence>
<dbReference type="InterPro" id="IPR012340">
    <property type="entry name" value="NA-bd_OB-fold"/>
</dbReference>
<evidence type="ECO:0000256" key="8">
    <source>
        <dbReference type="ARBA" id="ARBA00022741"/>
    </source>
</evidence>
<keyword evidence="12" id="KW-0067">ATP-binding</keyword>
<keyword evidence="9" id="KW-0227">DNA damage</keyword>
<evidence type="ECO:0000256" key="2">
    <source>
        <dbReference type="ARBA" id="ARBA00012727"/>
    </source>
</evidence>
<keyword evidence="17" id="KW-0464">Manganese</keyword>
<dbReference type="SUPFAM" id="SSF50249">
    <property type="entry name" value="Nucleic acid-binding proteins"/>
    <property type="match status" value="1"/>
</dbReference>
<dbReference type="InterPro" id="IPR012309">
    <property type="entry name" value="DNA_ligase_ATP-dep_C"/>
</dbReference>
<evidence type="ECO:0000256" key="20">
    <source>
        <dbReference type="ARBA" id="ARBA00034003"/>
    </source>
</evidence>
<evidence type="ECO:0000256" key="14">
    <source>
        <dbReference type="ARBA" id="ARBA00023125"/>
    </source>
</evidence>
<evidence type="ECO:0000259" key="24">
    <source>
        <dbReference type="PROSITE" id="PS50160"/>
    </source>
</evidence>
<evidence type="ECO:0000256" key="17">
    <source>
        <dbReference type="ARBA" id="ARBA00023211"/>
    </source>
</evidence>
<keyword evidence="15" id="KW-0233">DNA recombination</keyword>